<name>A0ABP1G9T6_9CHLO</name>
<keyword evidence="7" id="KW-0072">Autophagy</keyword>
<accession>A0ABP1G9T6</accession>
<reference evidence="12 13" key="1">
    <citation type="submission" date="2024-06" db="EMBL/GenBank/DDBJ databases">
        <authorList>
            <person name="Kraege A."/>
            <person name="Thomma B."/>
        </authorList>
    </citation>
    <scope>NUCLEOTIDE SEQUENCE [LARGE SCALE GENOMIC DNA]</scope>
</reference>
<gene>
    <name evidence="12" type="primary">g12078</name>
    <name evidence="12" type="ORF">VP750_LOCUS10773</name>
</gene>
<dbReference type="InterPro" id="IPR007241">
    <property type="entry name" value="Autophagy-rel_prot_9"/>
</dbReference>
<organism evidence="12 13">
    <name type="scientific">Coccomyxa viridis</name>
    <dbReference type="NCBI Taxonomy" id="1274662"/>
    <lineage>
        <taxon>Eukaryota</taxon>
        <taxon>Viridiplantae</taxon>
        <taxon>Chlorophyta</taxon>
        <taxon>core chlorophytes</taxon>
        <taxon>Trebouxiophyceae</taxon>
        <taxon>Trebouxiophyceae incertae sedis</taxon>
        <taxon>Coccomyxaceae</taxon>
        <taxon>Coccomyxa</taxon>
    </lineage>
</organism>
<comment type="subcellular location">
    <subcellularLocation>
        <location evidence="1">Preautophagosomal structure membrane</location>
        <topology evidence="1">Multi-pass membrane protein</topology>
    </subcellularLocation>
</comment>
<feature type="compositionally biased region" description="Low complexity" evidence="10">
    <location>
        <begin position="808"/>
        <end position="832"/>
    </location>
</feature>
<feature type="compositionally biased region" description="Polar residues" evidence="10">
    <location>
        <begin position="889"/>
        <end position="902"/>
    </location>
</feature>
<comment type="similarity">
    <text evidence="2">Belongs to the ATG9 family.</text>
</comment>
<feature type="compositionally biased region" description="Polar residues" evidence="10">
    <location>
        <begin position="1039"/>
        <end position="1048"/>
    </location>
</feature>
<protein>
    <recommendedName>
        <fullName evidence="3">Autophagy-related protein 9</fullName>
    </recommendedName>
</protein>
<evidence type="ECO:0000256" key="7">
    <source>
        <dbReference type="ARBA" id="ARBA00023006"/>
    </source>
</evidence>
<evidence type="ECO:0000256" key="10">
    <source>
        <dbReference type="SAM" id="MobiDB-lite"/>
    </source>
</evidence>
<sequence length="1157" mass="126331">MAQGPTEFHYDVLPSLPEEDDGSPQPLLGSETLEWGAIPNLDYFFSWVYKYYEEKGFAVILVSRILNLLALAFTIMFSAFLLLFVKWRALHSECILRDTCDISEVAFERHPLKDGFTLWNTLRVMYLAIFAAYWLYNLVHCFLDLREAAVIKHFTQHRLGLSPRQLRTVTWPEVARRIVDVQKHMKLHITKELTEKDVVSRIMRKENYLIGMLNKGVLALNVSVPGLGKRFMLTKTLEWNLNWCLLDTMLDHNFQIKEEFTHDVKRLQWRFRMMAIFNLLVAPFVLVFLLIYFFMRNAEKFYHQPSSAGARRWSALAAWRLREFNELPHYLNHRLLASQKAAEKYIGQFPMPILSHVAKFIAFLVGSFAALLLFVALLDDDLLERHLFGRNLVWWAATLGIVLAISRGFIAEQGVAFEPELALLEVVAHTHWLPRHWRGRGHTREVQEQFQQLFQFKALLFLEEMASIVVTPFVLYFSLPQCAPAILAFLRDFTVRVDGVGDICSMAGFDFERHGNAKYGSPSQAPKASRSRQGKMEKSLLSFAATYPTWEPDAAAKQMLMALGQAPPLRGPAGASTDLASMQSAVAASLFPGAPRNPAYHNISPYGAAAASSVQRLVTRTCPGLPSMSGSIFASTDMVNGPQSIIGLAGADPEERVTTGQLLLQSFYEDQDRAMRLGGLHHTSLSGDMKHMQASLPGRTNGRAALHLHEGHFYAPSQPVDQSAQAGGWSVGSAAALLGMRARSSSGREASPSSEMAILNHAVPGQFSSSMQQPAGDAAVHVTQPGKDVQPGSAAGYVQAVPGAVTWQGSQASHAAHSSRHSSSTSSRAGPGSLPGARAGYSGHSSAPVSPAHASGRVDSSWHSSEGPGLSRLQSSSRFQSRHDMPRSPGSSARGNESSMSLPGSAAGLHMQHRGSSPALHLDEPMHPPQQHPLQNHWGLGSASEVDQHNFALERSYSLSSGSRSAVSVHEEDDVPFAGEDSHVLSEWGQEPDRNLYNHGSDTLPQRFPFGQPANGPQSNGLYSRDGQGCVRDFLGASKASSAGPQPEQQQGASQLAGSMGSGQAGASDRNPEGTASIPGSFDNSQAHGEGRAARPVGWGRTGWPSVGGPLVTGPWNGQLGQPESGLADSRAAGLSTQLHDSADLGGWFEAEHSDEE</sequence>
<comment type="caution">
    <text evidence="12">The sequence shown here is derived from an EMBL/GenBank/DDBJ whole genome shotgun (WGS) entry which is preliminary data.</text>
</comment>
<feature type="transmembrane region" description="Helical" evidence="11">
    <location>
        <begin position="360"/>
        <end position="380"/>
    </location>
</feature>
<evidence type="ECO:0000256" key="8">
    <source>
        <dbReference type="ARBA" id="ARBA00023055"/>
    </source>
</evidence>
<dbReference type="PANTHER" id="PTHR13038:SF10">
    <property type="entry name" value="AUTOPHAGY-RELATED PROTEIN 9"/>
    <property type="match status" value="1"/>
</dbReference>
<feature type="transmembrane region" description="Helical" evidence="11">
    <location>
        <begin position="275"/>
        <end position="295"/>
    </location>
</feature>
<feature type="region of interest" description="Disordered" evidence="10">
    <location>
        <begin position="808"/>
        <end position="940"/>
    </location>
</feature>
<feature type="transmembrane region" description="Helical" evidence="11">
    <location>
        <begin position="392"/>
        <end position="410"/>
    </location>
</feature>
<evidence type="ECO:0000256" key="4">
    <source>
        <dbReference type="ARBA" id="ARBA00022448"/>
    </source>
</evidence>
<evidence type="ECO:0000256" key="6">
    <source>
        <dbReference type="ARBA" id="ARBA00022989"/>
    </source>
</evidence>
<keyword evidence="4" id="KW-0813">Transport</keyword>
<feature type="transmembrane region" description="Helical" evidence="11">
    <location>
        <begin position="124"/>
        <end position="143"/>
    </location>
</feature>
<feature type="transmembrane region" description="Helical" evidence="11">
    <location>
        <begin position="65"/>
        <end position="85"/>
    </location>
</feature>
<evidence type="ECO:0000256" key="1">
    <source>
        <dbReference type="ARBA" id="ARBA00004511"/>
    </source>
</evidence>
<dbReference type="Proteomes" id="UP001497392">
    <property type="component" value="Unassembled WGS sequence"/>
</dbReference>
<evidence type="ECO:0000256" key="9">
    <source>
        <dbReference type="ARBA" id="ARBA00023136"/>
    </source>
</evidence>
<dbReference type="EMBL" id="CAXHTA020000019">
    <property type="protein sequence ID" value="CAL5228867.1"/>
    <property type="molecule type" value="Genomic_DNA"/>
</dbReference>
<dbReference type="PANTHER" id="PTHR13038">
    <property type="entry name" value="APG9 AUTOPHAGY 9"/>
    <property type="match status" value="1"/>
</dbReference>
<feature type="region of interest" description="Disordered" evidence="10">
    <location>
        <begin position="767"/>
        <end position="794"/>
    </location>
</feature>
<proteinExistence type="inferred from homology"/>
<keyword evidence="13" id="KW-1185">Reference proteome</keyword>
<evidence type="ECO:0000256" key="5">
    <source>
        <dbReference type="ARBA" id="ARBA00022692"/>
    </source>
</evidence>
<feature type="compositionally biased region" description="Low complexity" evidence="10">
    <location>
        <begin position="842"/>
        <end position="855"/>
    </location>
</feature>
<keyword evidence="6 11" id="KW-1133">Transmembrane helix</keyword>
<feature type="region of interest" description="Disordered" evidence="10">
    <location>
        <begin position="991"/>
        <end position="1139"/>
    </location>
</feature>
<evidence type="ECO:0000256" key="3">
    <source>
        <dbReference type="ARBA" id="ARBA00018074"/>
    </source>
</evidence>
<dbReference type="Pfam" id="PF04109">
    <property type="entry name" value="ATG9"/>
    <property type="match status" value="1"/>
</dbReference>
<feature type="compositionally biased region" description="Low complexity" evidence="10">
    <location>
        <begin position="1049"/>
        <end position="1059"/>
    </location>
</feature>
<evidence type="ECO:0000256" key="11">
    <source>
        <dbReference type="SAM" id="Phobius"/>
    </source>
</evidence>
<keyword evidence="5 11" id="KW-0812">Transmembrane</keyword>
<evidence type="ECO:0000313" key="12">
    <source>
        <dbReference type="EMBL" id="CAL5228867.1"/>
    </source>
</evidence>
<evidence type="ECO:0000256" key="2">
    <source>
        <dbReference type="ARBA" id="ARBA00006185"/>
    </source>
</evidence>
<feature type="compositionally biased region" description="Low complexity" evidence="10">
    <location>
        <begin position="870"/>
        <end position="879"/>
    </location>
</feature>
<keyword evidence="9 11" id="KW-0472">Membrane</keyword>
<evidence type="ECO:0000313" key="13">
    <source>
        <dbReference type="Proteomes" id="UP001497392"/>
    </source>
</evidence>
<keyword evidence="8" id="KW-0445">Lipid transport</keyword>